<organism evidence="1 2">
    <name type="scientific">Bradyrhizobium elkanii</name>
    <dbReference type="NCBI Taxonomy" id="29448"/>
    <lineage>
        <taxon>Bacteria</taxon>
        <taxon>Pseudomonadati</taxon>
        <taxon>Pseudomonadota</taxon>
        <taxon>Alphaproteobacteria</taxon>
        <taxon>Hyphomicrobiales</taxon>
        <taxon>Nitrobacteraceae</taxon>
        <taxon>Bradyrhizobium</taxon>
    </lineage>
</organism>
<dbReference type="EMBL" id="SZZP01000005">
    <property type="protein sequence ID" value="TKV81776.1"/>
    <property type="molecule type" value="Genomic_DNA"/>
</dbReference>
<sequence>MSHFIVRFVKDVLGDNGRQAEICQRILEIDAPTEGEAREIAKQKFCKDEMLCEWSLHADRIQVKPADFPS</sequence>
<dbReference type="AlphaFoldDB" id="A0A4U6SAK8"/>
<reference evidence="1 2" key="1">
    <citation type="submission" date="2019-05" db="EMBL/GenBank/DDBJ databases">
        <title>Draft Genome of Bradyrhizobium elkanii strain SEMIA 938, Used in Commercial Inoculants for Lupinus spp. in Brazil.</title>
        <authorList>
            <person name="Hungria M."/>
            <person name="Delamuta J.R.M."/>
            <person name="Ribeiro R.A."/>
            <person name="Nogueira M.A."/>
        </authorList>
    </citation>
    <scope>NUCLEOTIDE SEQUENCE [LARGE SCALE GENOMIC DNA]</scope>
    <source>
        <strain evidence="1 2">Semia 938</strain>
    </source>
</reference>
<accession>A0A4U6SAK8</accession>
<proteinExistence type="predicted"/>
<dbReference type="RefSeq" id="WP_137477920.1">
    <property type="nucleotide sequence ID" value="NZ_SZZP01000005.1"/>
</dbReference>
<protein>
    <submittedName>
        <fullName evidence="1">Uncharacterized protein</fullName>
    </submittedName>
</protein>
<comment type="caution">
    <text evidence="1">The sequence shown here is derived from an EMBL/GenBank/DDBJ whole genome shotgun (WGS) entry which is preliminary data.</text>
</comment>
<evidence type="ECO:0000313" key="1">
    <source>
        <dbReference type="EMBL" id="TKV81776.1"/>
    </source>
</evidence>
<dbReference type="Proteomes" id="UP000305095">
    <property type="component" value="Unassembled WGS sequence"/>
</dbReference>
<name>A0A4U6SAK8_BRAEL</name>
<gene>
    <name evidence="1" type="ORF">FDV58_08885</name>
</gene>
<evidence type="ECO:0000313" key="2">
    <source>
        <dbReference type="Proteomes" id="UP000305095"/>
    </source>
</evidence>